<keyword evidence="3" id="KW-0611">Plant defense</keyword>
<dbReference type="InterPro" id="IPR027417">
    <property type="entry name" value="P-loop_NTPase"/>
</dbReference>
<dbReference type="GO" id="GO:0007165">
    <property type="term" value="P:signal transduction"/>
    <property type="evidence" value="ECO:0007669"/>
    <property type="project" value="InterPro"/>
</dbReference>
<dbReference type="GO" id="GO:0006952">
    <property type="term" value="P:defense response"/>
    <property type="evidence" value="ECO:0007669"/>
    <property type="project" value="UniProtKB-KW"/>
</dbReference>
<dbReference type="InterPro" id="IPR032675">
    <property type="entry name" value="LRR_dom_sf"/>
</dbReference>
<dbReference type="Pfam" id="PF01582">
    <property type="entry name" value="TIR"/>
    <property type="match status" value="1"/>
</dbReference>
<dbReference type="SMART" id="SM00255">
    <property type="entry name" value="TIR"/>
    <property type="match status" value="1"/>
</dbReference>
<dbReference type="InterPro" id="IPR002182">
    <property type="entry name" value="NB-ARC"/>
</dbReference>
<protein>
    <recommendedName>
        <fullName evidence="5">TIR domain-containing protein</fullName>
    </recommendedName>
</protein>
<feature type="domain" description="TIR" evidence="5">
    <location>
        <begin position="13"/>
        <end position="176"/>
    </location>
</feature>
<dbReference type="SUPFAM" id="SSF52058">
    <property type="entry name" value="L domain-like"/>
    <property type="match status" value="1"/>
</dbReference>
<dbReference type="Gene3D" id="3.80.10.10">
    <property type="entry name" value="Ribonuclease Inhibitor"/>
    <property type="match status" value="1"/>
</dbReference>
<dbReference type="InterPro" id="IPR058192">
    <property type="entry name" value="WHD_ROQ1-like"/>
</dbReference>
<dbReference type="PROSITE" id="PS50104">
    <property type="entry name" value="TIR"/>
    <property type="match status" value="1"/>
</dbReference>
<dbReference type="SUPFAM" id="SSF52200">
    <property type="entry name" value="Toll/Interleukin receptor TIR domain"/>
    <property type="match status" value="1"/>
</dbReference>
<evidence type="ECO:0000256" key="2">
    <source>
        <dbReference type="ARBA" id="ARBA00022737"/>
    </source>
</evidence>
<evidence type="ECO:0000256" key="4">
    <source>
        <dbReference type="ARBA" id="ARBA00023027"/>
    </source>
</evidence>
<dbReference type="Gene3D" id="1.10.8.430">
    <property type="entry name" value="Helical domain of apoptotic protease-activating factors"/>
    <property type="match status" value="1"/>
</dbReference>
<dbReference type="InterPro" id="IPR044974">
    <property type="entry name" value="Disease_R_plants"/>
</dbReference>
<evidence type="ECO:0000313" key="6">
    <source>
        <dbReference type="EMBL" id="CAI9262179.1"/>
    </source>
</evidence>
<evidence type="ECO:0000256" key="3">
    <source>
        <dbReference type="ARBA" id="ARBA00022821"/>
    </source>
</evidence>
<dbReference type="InterPro" id="IPR036390">
    <property type="entry name" value="WH_DNA-bd_sf"/>
</dbReference>
<keyword evidence="2" id="KW-0677">Repeat</keyword>
<dbReference type="FunFam" id="3.40.50.10140:FF:000007">
    <property type="entry name" value="Disease resistance protein (TIR-NBS-LRR class)"/>
    <property type="match status" value="1"/>
</dbReference>
<dbReference type="GO" id="GO:0043531">
    <property type="term" value="F:ADP binding"/>
    <property type="evidence" value="ECO:0007669"/>
    <property type="project" value="InterPro"/>
</dbReference>
<organism evidence="6 7">
    <name type="scientific">Lactuca saligna</name>
    <name type="common">Willowleaf lettuce</name>
    <dbReference type="NCBI Taxonomy" id="75948"/>
    <lineage>
        <taxon>Eukaryota</taxon>
        <taxon>Viridiplantae</taxon>
        <taxon>Streptophyta</taxon>
        <taxon>Embryophyta</taxon>
        <taxon>Tracheophyta</taxon>
        <taxon>Spermatophyta</taxon>
        <taxon>Magnoliopsida</taxon>
        <taxon>eudicotyledons</taxon>
        <taxon>Gunneridae</taxon>
        <taxon>Pentapetalae</taxon>
        <taxon>asterids</taxon>
        <taxon>campanulids</taxon>
        <taxon>Asterales</taxon>
        <taxon>Asteraceae</taxon>
        <taxon>Cichorioideae</taxon>
        <taxon>Cichorieae</taxon>
        <taxon>Lactucinae</taxon>
        <taxon>Lactuca</taxon>
    </lineage>
</organism>
<evidence type="ECO:0000313" key="7">
    <source>
        <dbReference type="Proteomes" id="UP001177003"/>
    </source>
</evidence>
<dbReference type="EMBL" id="OX465086">
    <property type="protein sequence ID" value="CAI9262179.1"/>
    <property type="molecule type" value="Genomic_DNA"/>
</dbReference>
<dbReference type="Gene3D" id="3.40.50.10140">
    <property type="entry name" value="Toll/interleukin-1 receptor homology (TIR) domain"/>
    <property type="match status" value="1"/>
</dbReference>
<dbReference type="SUPFAM" id="SSF52540">
    <property type="entry name" value="P-loop containing nucleoside triphosphate hydrolases"/>
    <property type="match status" value="1"/>
</dbReference>
<dbReference type="PANTHER" id="PTHR11017:SF544">
    <property type="entry name" value="ADP-RIBOSYL CYCLASE_CYCLIC ADP-RIBOSE HYDROLASE"/>
    <property type="match status" value="1"/>
</dbReference>
<sequence>MASSSTSYNQKGFKYQVFLSFTGEDTRKTFVDHLYASLKQKGIHTFRDNEELEKGKRIDELFKAIEESRFFIIVFSKNYASSSWCLKEITKIMECQDGNQQIAYPLFYGVEPSDIRHQTGPVGRAIAKHKDNEQIKKWEKALEGAGNLVGWDLKNIANGHEAQAITKIVEEISLKLGSIHLVNDEHLIGMEQRMQALEASLGMGLKDKARMIGIKGMGGIGKTTLARAIFDQVSSHFEGSSFVADIREVSKKKGLESLQQQILSDVLKDERIVGSVNDGKRIMRTRLPYKKLLLVLDDVDDTKQLEALAGDWFKDGSRIIITTRDEKVLLSHRVNEKWIHDVDFLSDEEAIRLFSWFAFRRYIPDQGYEELAARVVHYADGLPLTIRVLGSHLCGEKEDVWRDAIKRLETIPLRETVDVLEISYNSLEDDHKEIFLDVACFLNGLSHEFAIRILESCGFHATYGLRILEHKSLVTISDGRLGMHDTVQELGKNIIRREHPHPHELNKHSRLSNTEEIVELLSDDEGTATSTCIGLMMPLVLCELSPEIIIQKLGNLKKLRYLCVLGNDSDCFPSDWKFDEMKPSFPNSLQYLIWDKYPGFSLPHTFRAKNLVGLELTESKITQLWESRERKKLKFFHLGNSNLRTLRERGERKVLDKLRFLDLKNSKVRTLDLGMTPNLERLGLEGCHDLEKIYAPAGCLKRLIYIDLRGCPWKHLWLTTSKRS</sequence>
<dbReference type="InterPro" id="IPR035897">
    <property type="entry name" value="Toll_tir_struct_dom_sf"/>
</dbReference>
<dbReference type="InterPro" id="IPR000157">
    <property type="entry name" value="TIR_dom"/>
</dbReference>
<keyword evidence="1" id="KW-0433">Leucine-rich repeat</keyword>
<dbReference type="Proteomes" id="UP001177003">
    <property type="component" value="Chromosome 0"/>
</dbReference>
<dbReference type="PRINTS" id="PR00364">
    <property type="entry name" value="DISEASERSIST"/>
</dbReference>
<dbReference type="InterPro" id="IPR042197">
    <property type="entry name" value="Apaf_helical"/>
</dbReference>
<evidence type="ECO:0000256" key="1">
    <source>
        <dbReference type="ARBA" id="ARBA00022614"/>
    </source>
</evidence>
<dbReference type="PANTHER" id="PTHR11017">
    <property type="entry name" value="LEUCINE-RICH REPEAT-CONTAINING PROTEIN"/>
    <property type="match status" value="1"/>
</dbReference>
<gene>
    <name evidence="6" type="ORF">LSALG_LOCUS2930</name>
</gene>
<dbReference type="Pfam" id="PF00931">
    <property type="entry name" value="NB-ARC"/>
    <property type="match status" value="1"/>
</dbReference>
<keyword evidence="4" id="KW-0520">NAD</keyword>
<name>A0AA35V5A1_LACSI</name>
<dbReference type="SUPFAM" id="SSF46785">
    <property type="entry name" value="Winged helix' DNA-binding domain"/>
    <property type="match status" value="1"/>
</dbReference>
<reference evidence="6" key="1">
    <citation type="submission" date="2023-04" db="EMBL/GenBank/DDBJ databases">
        <authorList>
            <person name="Vijverberg K."/>
            <person name="Xiong W."/>
            <person name="Schranz E."/>
        </authorList>
    </citation>
    <scope>NUCLEOTIDE SEQUENCE</scope>
</reference>
<dbReference type="Gene3D" id="3.40.50.300">
    <property type="entry name" value="P-loop containing nucleotide triphosphate hydrolases"/>
    <property type="match status" value="1"/>
</dbReference>
<dbReference type="Pfam" id="PF23282">
    <property type="entry name" value="WHD_ROQ1"/>
    <property type="match status" value="1"/>
</dbReference>
<keyword evidence="7" id="KW-1185">Reference proteome</keyword>
<dbReference type="AlphaFoldDB" id="A0AA35V5A1"/>
<proteinExistence type="predicted"/>
<accession>A0AA35V5A1</accession>
<evidence type="ECO:0000259" key="5">
    <source>
        <dbReference type="PROSITE" id="PS50104"/>
    </source>
</evidence>